<dbReference type="Pfam" id="PF01478">
    <property type="entry name" value="Peptidase_A24"/>
    <property type="match status" value="1"/>
</dbReference>
<dbReference type="GO" id="GO:0004190">
    <property type="term" value="F:aspartic-type endopeptidase activity"/>
    <property type="evidence" value="ECO:0007669"/>
    <property type="project" value="InterPro"/>
</dbReference>
<evidence type="ECO:0000313" key="4">
    <source>
        <dbReference type="EMBL" id="SDF16318.1"/>
    </source>
</evidence>
<dbReference type="InterPro" id="IPR050882">
    <property type="entry name" value="Prepilin_peptidase/N-MTase"/>
</dbReference>
<dbReference type="GO" id="GO:0006465">
    <property type="term" value="P:signal peptide processing"/>
    <property type="evidence" value="ECO:0007669"/>
    <property type="project" value="TreeGrafter"/>
</dbReference>
<organism evidence="4 5">
    <name type="scientific">Thermoanaerobacter thermohydrosulfuricus</name>
    <name type="common">Clostridium thermohydrosulfuricum</name>
    <dbReference type="NCBI Taxonomy" id="1516"/>
    <lineage>
        <taxon>Bacteria</taxon>
        <taxon>Bacillati</taxon>
        <taxon>Bacillota</taxon>
        <taxon>Clostridia</taxon>
        <taxon>Thermoanaerobacterales</taxon>
        <taxon>Thermoanaerobacteraceae</taxon>
        <taxon>Thermoanaerobacter</taxon>
    </lineage>
</organism>
<dbReference type="GO" id="GO:0005886">
    <property type="term" value="C:plasma membrane"/>
    <property type="evidence" value="ECO:0007669"/>
    <property type="project" value="TreeGrafter"/>
</dbReference>
<name>A0A1G7IUQ1_THETY</name>
<dbReference type="EMBL" id="FNBS01000005">
    <property type="protein sequence ID" value="SDF16318.1"/>
    <property type="molecule type" value="Genomic_DNA"/>
</dbReference>
<evidence type="ECO:0000256" key="1">
    <source>
        <dbReference type="ARBA" id="ARBA00005801"/>
    </source>
</evidence>
<feature type="transmembrane region" description="Helical" evidence="2">
    <location>
        <begin position="71"/>
        <end position="91"/>
    </location>
</feature>
<proteinExistence type="inferred from homology"/>
<dbReference type="AlphaFoldDB" id="A0A1G7IUQ1"/>
<sequence length="169" mass="18835">MFVLVFSVYGISIKTITSLILVSVLIAVSFIDIKYKEIPTEITVTGFILVLAAYIFSFITKIMTIQELLDYLYGFLLAAVVMFIFALPGWMGGGDFKLSAFIGFVLGFKLTIVFLFFSFVIGGLVSMAQMIFAKKFVEKYVPFAPYLALGSITALLFGHQIINIYLQIL</sequence>
<evidence type="ECO:0000259" key="3">
    <source>
        <dbReference type="Pfam" id="PF01478"/>
    </source>
</evidence>
<keyword evidence="2" id="KW-0472">Membrane</keyword>
<feature type="domain" description="Prepilin type IV endopeptidase peptidase" evidence="3">
    <location>
        <begin position="19"/>
        <end position="126"/>
    </location>
</feature>
<keyword evidence="2" id="KW-0812">Transmembrane</keyword>
<feature type="transmembrane region" description="Helical" evidence="2">
    <location>
        <begin position="143"/>
        <end position="166"/>
    </location>
</feature>
<reference evidence="4 5" key="1">
    <citation type="submission" date="2016-10" db="EMBL/GenBank/DDBJ databases">
        <authorList>
            <person name="de Groot N.N."/>
        </authorList>
    </citation>
    <scope>NUCLEOTIDE SEQUENCE [LARGE SCALE GENOMIC DNA]</scope>
    <source>
        <strain evidence="4 5">DSM 569</strain>
    </source>
</reference>
<feature type="transmembrane region" description="Helical" evidence="2">
    <location>
        <begin position="98"/>
        <end position="131"/>
    </location>
</feature>
<dbReference type="PANTHER" id="PTHR30487:SF0">
    <property type="entry name" value="PREPILIN LEADER PEPTIDASE_N-METHYLTRANSFERASE-RELATED"/>
    <property type="match status" value="1"/>
</dbReference>
<protein>
    <submittedName>
        <fullName evidence="4">Type IV leader peptidase family protein</fullName>
    </submittedName>
</protein>
<dbReference type="Proteomes" id="UP000183404">
    <property type="component" value="Unassembled WGS sequence"/>
</dbReference>
<evidence type="ECO:0000313" key="5">
    <source>
        <dbReference type="Proteomes" id="UP000183404"/>
    </source>
</evidence>
<gene>
    <name evidence="4" type="ORF">SAMN04244560_00336</name>
</gene>
<feature type="transmembrane region" description="Helical" evidence="2">
    <location>
        <begin position="42"/>
        <end position="59"/>
    </location>
</feature>
<dbReference type="PANTHER" id="PTHR30487">
    <property type="entry name" value="TYPE 4 PREPILIN-LIKE PROTEINS LEADER PEPTIDE-PROCESSING ENZYME"/>
    <property type="match status" value="1"/>
</dbReference>
<comment type="similarity">
    <text evidence="1">Belongs to the peptidase A24 family.</text>
</comment>
<accession>A0A1G7IUQ1</accession>
<keyword evidence="2" id="KW-1133">Transmembrane helix</keyword>
<evidence type="ECO:0000256" key="2">
    <source>
        <dbReference type="SAM" id="Phobius"/>
    </source>
</evidence>
<feature type="transmembrane region" description="Helical" evidence="2">
    <location>
        <begin position="6"/>
        <end position="30"/>
    </location>
</feature>
<dbReference type="Gene3D" id="1.20.120.1220">
    <property type="match status" value="1"/>
</dbReference>
<dbReference type="InterPro" id="IPR000045">
    <property type="entry name" value="Prepilin_IV_endopep_pep"/>
</dbReference>